<name>A0ACB8SAS8_9AGAM</name>
<reference evidence="1" key="2">
    <citation type="journal article" date="2022" name="New Phytol.">
        <title>Evolutionary transition to the ectomycorrhizal habit in the genomes of a hyperdiverse lineage of mushroom-forming fungi.</title>
        <authorList>
            <person name="Looney B."/>
            <person name="Miyauchi S."/>
            <person name="Morin E."/>
            <person name="Drula E."/>
            <person name="Courty P.E."/>
            <person name="Kohler A."/>
            <person name="Kuo A."/>
            <person name="LaButti K."/>
            <person name="Pangilinan J."/>
            <person name="Lipzen A."/>
            <person name="Riley R."/>
            <person name="Andreopoulos W."/>
            <person name="He G."/>
            <person name="Johnson J."/>
            <person name="Nolan M."/>
            <person name="Tritt A."/>
            <person name="Barry K.W."/>
            <person name="Grigoriev I.V."/>
            <person name="Nagy L.G."/>
            <person name="Hibbett D."/>
            <person name="Henrissat B."/>
            <person name="Matheny P.B."/>
            <person name="Labbe J."/>
            <person name="Martin F.M."/>
        </authorList>
    </citation>
    <scope>NUCLEOTIDE SEQUENCE</scope>
    <source>
        <strain evidence="1">FP105234-sp</strain>
    </source>
</reference>
<accession>A0ACB8SAS8</accession>
<sequence length="237" mass="25716">MARLAVLFVFFSCYAAALAVNVHGVVQWNDHCRSYAELGHAVVVLDNGVASGSITRDGRPDVEPGVYVASVNSHDHQFDNLRIDVLPEPDALPEVRPYAVGTPLNPPSPYKLGYPIKLTPRKRSEYFVPHEAFNVMGMFQSPMVLMMGFAGIMVLGMPYLMKHMDPETMEDFKETQAKLARFQSSMQTGDLKSSIQALAGTDEAAAGPVTTATTRQANSSSSGAGPAKNRGNKKKRG</sequence>
<keyword evidence="2" id="KW-1185">Reference proteome</keyword>
<organism evidence="1 2">
    <name type="scientific">Auriscalpium vulgare</name>
    <dbReference type="NCBI Taxonomy" id="40419"/>
    <lineage>
        <taxon>Eukaryota</taxon>
        <taxon>Fungi</taxon>
        <taxon>Dikarya</taxon>
        <taxon>Basidiomycota</taxon>
        <taxon>Agaricomycotina</taxon>
        <taxon>Agaricomycetes</taxon>
        <taxon>Russulales</taxon>
        <taxon>Auriscalpiaceae</taxon>
        <taxon>Auriscalpium</taxon>
    </lineage>
</organism>
<gene>
    <name evidence="1" type="ORF">FA95DRAFT_1600955</name>
</gene>
<protein>
    <submittedName>
        <fullName evidence="1">Uncharacterized protein</fullName>
    </submittedName>
</protein>
<dbReference type="EMBL" id="MU275840">
    <property type="protein sequence ID" value="KAI0053297.1"/>
    <property type="molecule type" value="Genomic_DNA"/>
</dbReference>
<dbReference type="Proteomes" id="UP000814033">
    <property type="component" value="Unassembled WGS sequence"/>
</dbReference>
<reference evidence="1" key="1">
    <citation type="submission" date="2021-02" db="EMBL/GenBank/DDBJ databases">
        <authorList>
            <consortium name="DOE Joint Genome Institute"/>
            <person name="Ahrendt S."/>
            <person name="Looney B.P."/>
            <person name="Miyauchi S."/>
            <person name="Morin E."/>
            <person name="Drula E."/>
            <person name="Courty P.E."/>
            <person name="Chicoki N."/>
            <person name="Fauchery L."/>
            <person name="Kohler A."/>
            <person name="Kuo A."/>
            <person name="Labutti K."/>
            <person name="Pangilinan J."/>
            <person name="Lipzen A."/>
            <person name="Riley R."/>
            <person name="Andreopoulos W."/>
            <person name="He G."/>
            <person name="Johnson J."/>
            <person name="Barry K.W."/>
            <person name="Grigoriev I.V."/>
            <person name="Nagy L."/>
            <person name="Hibbett D."/>
            <person name="Henrissat B."/>
            <person name="Matheny P.B."/>
            <person name="Labbe J."/>
            <person name="Martin F."/>
        </authorList>
    </citation>
    <scope>NUCLEOTIDE SEQUENCE</scope>
    <source>
        <strain evidence="1">FP105234-sp</strain>
    </source>
</reference>
<evidence type="ECO:0000313" key="2">
    <source>
        <dbReference type="Proteomes" id="UP000814033"/>
    </source>
</evidence>
<evidence type="ECO:0000313" key="1">
    <source>
        <dbReference type="EMBL" id="KAI0053297.1"/>
    </source>
</evidence>
<comment type="caution">
    <text evidence="1">The sequence shown here is derived from an EMBL/GenBank/DDBJ whole genome shotgun (WGS) entry which is preliminary data.</text>
</comment>
<proteinExistence type="predicted"/>